<accession>A0AAD8PWG0</accession>
<dbReference type="Gene3D" id="1.20.1250.20">
    <property type="entry name" value="MFS general substrate transporter like domains"/>
    <property type="match status" value="1"/>
</dbReference>
<proteinExistence type="inferred from homology"/>
<evidence type="ECO:0000259" key="4">
    <source>
        <dbReference type="PROSITE" id="PS50850"/>
    </source>
</evidence>
<keyword evidence="6" id="KW-1185">Reference proteome</keyword>
<evidence type="ECO:0000313" key="5">
    <source>
        <dbReference type="EMBL" id="KAK1585078.1"/>
    </source>
</evidence>
<feature type="transmembrane region" description="Helical" evidence="3">
    <location>
        <begin position="381"/>
        <end position="401"/>
    </location>
</feature>
<dbReference type="GO" id="GO:0022857">
    <property type="term" value="F:transmembrane transporter activity"/>
    <property type="evidence" value="ECO:0007669"/>
    <property type="project" value="InterPro"/>
</dbReference>
<dbReference type="InterPro" id="IPR011701">
    <property type="entry name" value="MFS"/>
</dbReference>
<sequence length="445" mass="47241">MSHLERNVAAAAATSAMPEGVELDAIESSTPGSSLRDPESSPLAWLCVFGSFLFLYPSYGFMQSVGTVQSHLQQTQLSAYSSSDLGWIIGIFTSLCLFLGIQTGPLMDAYGTKFLAPISVALYVPVFFAMGECTEYWHFILCLGVLGGIAVALTATVAIAVIGKLFSRRKGLAMGVALSGSSFGGVTISLLLRSILPRLGWRWSMRVMGLLAMGTMTLGMMCYLPYPRLSTSVSGATRGRKGAMVNFSAFRSPLFVFIATGAFLIEFVLFGVTGLLPTFAIAAGFGSEVGFNLIAILNGASCLGRITTGMVGDRLGHLNVLLTMISITILITGVIFVPFGTKHIAALYTFAALWGYGSGSFLSCTPVCVGKTCEPKDYGRYIGTMNFFVSFSLLVTVPAGGQMLESMGGMALSGFYLAVIFLGGGCFFAARTLLLDGWTIFRAIV</sequence>
<feature type="transmembrane region" description="Helical" evidence="3">
    <location>
        <begin position="276"/>
        <end position="297"/>
    </location>
</feature>
<feature type="transmembrane region" description="Helical" evidence="3">
    <location>
        <begin position="207"/>
        <end position="226"/>
    </location>
</feature>
<dbReference type="GO" id="GO:0016020">
    <property type="term" value="C:membrane"/>
    <property type="evidence" value="ECO:0007669"/>
    <property type="project" value="UniProtKB-SubCell"/>
</dbReference>
<keyword evidence="3" id="KW-1133">Transmembrane helix</keyword>
<protein>
    <submittedName>
        <fullName evidence="5">Major facilitator superfamily transporter</fullName>
    </submittedName>
</protein>
<feature type="transmembrane region" description="Helical" evidence="3">
    <location>
        <begin position="174"/>
        <end position="195"/>
    </location>
</feature>
<feature type="transmembrane region" description="Helical" evidence="3">
    <location>
        <begin position="136"/>
        <end position="162"/>
    </location>
</feature>
<dbReference type="GeneID" id="85449237"/>
<feature type="transmembrane region" description="Helical" evidence="3">
    <location>
        <begin position="85"/>
        <end position="102"/>
    </location>
</feature>
<dbReference type="EMBL" id="JAHLJV010000048">
    <property type="protein sequence ID" value="KAK1585078.1"/>
    <property type="molecule type" value="Genomic_DNA"/>
</dbReference>
<dbReference type="RefSeq" id="XP_060412131.1">
    <property type="nucleotide sequence ID" value="XM_060564997.1"/>
</dbReference>
<comment type="subcellular location">
    <subcellularLocation>
        <location evidence="1">Membrane</location>
        <topology evidence="1">Multi-pass membrane protein</topology>
    </subcellularLocation>
</comment>
<dbReference type="PROSITE" id="PS50850">
    <property type="entry name" value="MFS"/>
    <property type="match status" value="1"/>
</dbReference>
<dbReference type="AlphaFoldDB" id="A0AAD8PWG0"/>
<dbReference type="InterPro" id="IPR050327">
    <property type="entry name" value="Proton-linked_MCT"/>
</dbReference>
<dbReference type="InterPro" id="IPR020846">
    <property type="entry name" value="MFS_dom"/>
</dbReference>
<keyword evidence="3" id="KW-0472">Membrane</keyword>
<organism evidence="5 6">
    <name type="scientific">Colletotrichum navitas</name>
    <dbReference type="NCBI Taxonomy" id="681940"/>
    <lineage>
        <taxon>Eukaryota</taxon>
        <taxon>Fungi</taxon>
        <taxon>Dikarya</taxon>
        <taxon>Ascomycota</taxon>
        <taxon>Pezizomycotina</taxon>
        <taxon>Sordariomycetes</taxon>
        <taxon>Hypocreomycetidae</taxon>
        <taxon>Glomerellales</taxon>
        <taxon>Glomerellaceae</taxon>
        <taxon>Colletotrichum</taxon>
        <taxon>Colletotrichum graminicola species complex</taxon>
    </lineage>
</organism>
<dbReference type="Pfam" id="PF07690">
    <property type="entry name" value="MFS_1"/>
    <property type="match status" value="1"/>
</dbReference>
<feature type="transmembrane region" description="Helical" evidence="3">
    <location>
        <begin position="318"/>
        <end position="339"/>
    </location>
</feature>
<feature type="transmembrane region" description="Helical" evidence="3">
    <location>
        <begin position="247"/>
        <end position="270"/>
    </location>
</feature>
<feature type="transmembrane region" description="Helical" evidence="3">
    <location>
        <begin position="345"/>
        <end position="369"/>
    </location>
</feature>
<dbReference type="PANTHER" id="PTHR11360">
    <property type="entry name" value="MONOCARBOXYLATE TRANSPORTER"/>
    <property type="match status" value="1"/>
</dbReference>
<name>A0AAD8PWG0_9PEZI</name>
<dbReference type="Proteomes" id="UP001230504">
    <property type="component" value="Unassembled WGS sequence"/>
</dbReference>
<dbReference type="InterPro" id="IPR036259">
    <property type="entry name" value="MFS_trans_sf"/>
</dbReference>
<feature type="transmembrane region" description="Helical" evidence="3">
    <location>
        <begin position="413"/>
        <end position="434"/>
    </location>
</feature>
<evidence type="ECO:0000313" key="6">
    <source>
        <dbReference type="Proteomes" id="UP001230504"/>
    </source>
</evidence>
<evidence type="ECO:0000256" key="3">
    <source>
        <dbReference type="SAM" id="Phobius"/>
    </source>
</evidence>
<dbReference type="SUPFAM" id="SSF103473">
    <property type="entry name" value="MFS general substrate transporter"/>
    <property type="match status" value="1"/>
</dbReference>
<keyword evidence="3" id="KW-0812">Transmembrane</keyword>
<evidence type="ECO:0000256" key="2">
    <source>
        <dbReference type="ARBA" id="ARBA00006727"/>
    </source>
</evidence>
<feature type="transmembrane region" description="Helical" evidence="3">
    <location>
        <begin position="43"/>
        <end position="65"/>
    </location>
</feature>
<dbReference type="PANTHER" id="PTHR11360:SF230">
    <property type="entry name" value="MONOCARBOXYLATE TRANSPORTER, PUTATIVE (AFU_ORTHOLOGUE AFUA_2G12790)-RELATED"/>
    <property type="match status" value="1"/>
</dbReference>
<reference evidence="5" key="1">
    <citation type="submission" date="2021-06" db="EMBL/GenBank/DDBJ databases">
        <title>Comparative genomics, transcriptomics and evolutionary studies reveal genomic signatures of adaptation to plant cell wall in hemibiotrophic fungi.</title>
        <authorList>
            <consortium name="DOE Joint Genome Institute"/>
            <person name="Baroncelli R."/>
            <person name="Diaz J.F."/>
            <person name="Benocci T."/>
            <person name="Peng M."/>
            <person name="Battaglia E."/>
            <person name="Haridas S."/>
            <person name="Andreopoulos W."/>
            <person name="Labutti K."/>
            <person name="Pangilinan J."/>
            <person name="Floch G.L."/>
            <person name="Makela M.R."/>
            <person name="Henrissat B."/>
            <person name="Grigoriev I.V."/>
            <person name="Crouch J.A."/>
            <person name="De Vries R.P."/>
            <person name="Sukno S.A."/>
            <person name="Thon M.R."/>
        </authorList>
    </citation>
    <scope>NUCLEOTIDE SEQUENCE</scope>
    <source>
        <strain evidence="5">CBS 125086</strain>
    </source>
</reference>
<comment type="caution">
    <text evidence="5">The sequence shown here is derived from an EMBL/GenBank/DDBJ whole genome shotgun (WGS) entry which is preliminary data.</text>
</comment>
<feature type="domain" description="Major facilitator superfamily (MFS) profile" evidence="4">
    <location>
        <begin position="43"/>
        <end position="445"/>
    </location>
</feature>
<feature type="transmembrane region" description="Helical" evidence="3">
    <location>
        <begin position="114"/>
        <end position="130"/>
    </location>
</feature>
<gene>
    <name evidence="5" type="ORF">LY79DRAFT_705030</name>
</gene>
<evidence type="ECO:0000256" key="1">
    <source>
        <dbReference type="ARBA" id="ARBA00004141"/>
    </source>
</evidence>
<comment type="similarity">
    <text evidence="2">Belongs to the major facilitator superfamily. Monocarboxylate porter (TC 2.A.1.13) family.</text>
</comment>